<dbReference type="Proteomes" id="UP000282613">
    <property type="component" value="Unassembled WGS sequence"/>
</dbReference>
<keyword evidence="6 9" id="KW-0406">Ion transport</keyword>
<feature type="region of interest" description="Disordered" evidence="10">
    <location>
        <begin position="527"/>
        <end position="549"/>
    </location>
</feature>
<reference evidence="13" key="1">
    <citation type="submission" date="2016-04" db="UniProtKB">
        <authorList>
            <consortium name="WormBaseParasite"/>
        </authorList>
    </citation>
    <scope>IDENTIFICATION</scope>
</reference>
<dbReference type="GO" id="GO:0005886">
    <property type="term" value="C:plasma membrane"/>
    <property type="evidence" value="ECO:0007669"/>
    <property type="project" value="UniProtKB-SubCell"/>
</dbReference>
<evidence type="ECO:0000256" key="5">
    <source>
        <dbReference type="ARBA" id="ARBA00022989"/>
    </source>
</evidence>
<dbReference type="PANTHER" id="PTHR11893:SF36">
    <property type="entry name" value="INNEXIN-5"/>
    <property type="match status" value="1"/>
</dbReference>
<evidence type="ECO:0000256" key="2">
    <source>
        <dbReference type="ARBA" id="ARBA00022448"/>
    </source>
</evidence>
<evidence type="ECO:0000256" key="7">
    <source>
        <dbReference type="ARBA" id="ARBA00023136"/>
    </source>
</evidence>
<evidence type="ECO:0000313" key="13">
    <source>
        <dbReference type="WBParaSite" id="TASK_0000362901-mRNA-1"/>
    </source>
</evidence>
<dbReference type="AlphaFoldDB" id="A0A158R7D1"/>
<evidence type="ECO:0000256" key="3">
    <source>
        <dbReference type="ARBA" id="ARBA00022475"/>
    </source>
</evidence>
<dbReference type="GO" id="GO:0034220">
    <property type="term" value="P:monoatomic ion transmembrane transport"/>
    <property type="evidence" value="ECO:0007669"/>
    <property type="project" value="UniProtKB-KW"/>
</dbReference>
<dbReference type="GO" id="GO:0005921">
    <property type="term" value="C:gap junction"/>
    <property type="evidence" value="ECO:0007669"/>
    <property type="project" value="UniProtKB-UniRule"/>
</dbReference>
<feature type="transmembrane region" description="Helical" evidence="9">
    <location>
        <begin position="364"/>
        <end position="384"/>
    </location>
</feature>
<keyword evidence="2 9" id="KW-0813">Transport</keyword>
<keyword evidence="3" id="KW-1003">Cell membrane</keyword>
<gene>
    <name evidence="9" type="primary">inx</name>
    <name evidence="11" type="ORF">TASK_LOCUS3630</name>
</gene>
<comment type="function">
    <text evidence="9">Structural component of the gap junctions.</text>
</comment>
<dbReference type="Pfam" id="PF00876">
    <property type="entry name" value="Innexin"/>
    <property type="match status" value="1"/>
</dbReference>
<feature type="region of interest" description="Disordered" evidence="10">
    <location>
        <begin position="185"/>
        <end position="219"/>
    </location>
</feature>
<dbReference type="EMBL" id="UYRS01018306">
    <property type="protein sequence ID" value="VDK32103.1"/>
    <property type="molecule type" value="Genomic_DNA"/>
</dbReference>
<feature type="transmembrane region" description="Helical" evidence="9">
    <location>
        <begin position="109"/>
        <end position="131"/>
    </location>
</feature>
<evidence type="ECO:0000256" key="9">
    <source>
        <dbReference type="RuleBase" id="RU010713"/>
    </source>
</evidence>
<keyword evidence="8 9" id="KW-0407">Ion channel</keyword>
<evidence type="ECO:0000313" key="11">
    <source>
        <dbReference type="EMBL" id="VDK32103.1"/>
    </source>
</evidence>
<dbReference type="PROSITE" id="PS51013">
    <property type="entry name" value="PANNEXIN"/>
    <property type="match status" value="1"/>
</dbReference>
<accession>A0A158R7D1</accession>
<evidence type="ECO:0000256" key="10">
    <source>
        <dbReference type="SAM" id="MobiDB-lite"/>
    </source>
</evidence>
<name>A0A158R7D1_TAEAS</name>
<dbReference type="OrthoDB" id="5867527at2759"/>
<feature type="compositionally biased region" description="Basic and acidic residues" evidence="10">
    <location>
        <begin position="527"/>
        <end position="538"/>
    </location>
</feature>
<reference evidence="11 12" key="2">
    <citation type="submission" date="2018-11" db="EMBL/GenBank/DDBJ databases">
        <authorList>
            <consortium name="Pathogen Informatics"/>
        </authorList>
    </citation>
    <scope>NUCLEOTIDE SEQUENCE [LARGE SCALE GENOMIC DNA]</scope>
</reference>
<keyword evidence="7 9" id="KW-0472">Membrane</keyword>
<comment type="subcellular location">
    <subcellularLocation>
        <location evidence="1 9">Cell membrane</location>
        <topology evidence="1 9">Multi-pass membrane protein</topology>
    </subcellularLocation>
</comment>
<keyword evidence="4 9" id="KW-0812">Transmembrane</keyword>
<feature type="transmembrane region" description="Helical" evidence="9">
    <location>
        <begin position="338"/>
        <end position="358"/>
    </location>
</feature>
<evidence type="ECO:0000256" key="6">
    <source>
        <dbReference type="ARBA" id="ARBA00023065"/>
    </source>
</evidence>
<dbReference type="PANTHER" id="PTHR11893">
    <property type="entry name" value="INNEXIN"/>
    <property type="match status" value="1"/>
</dbReference>
<organism evidence="13">
    <name type="scientific">Taenia asiatica</name>
    <name type="common">Asian tapeworm</name>
    <dbReference type="NCBI Taxonomy" id="60517"/>
    <lineage>
        <taxon>Eukaryota</taxon>
        <taxon>Metazoa</taxon>
        <taxon>Spiralia</taxon>
        <taxon>Lophotrochozoa</taxon>
        <taxon>Platyhelminthes</taxon>
        <taxon>Cestoda</taxon>
        <taxon>Eucestoda</taxon>
        <taxon>Cyclophyllidea</taxon>
        <taxon>Taeniidae</taxon>
        <taxon>Taenia</taxon>
    </lineage>
</organism>
<sequence>MDTRIIDGITNSSASIGEDRSCPDDDFVDRVNHTYTMNLLMFFTAIVLSRQLVGKPISCWIPNDFTGAQGEYAETVCWVTSTYFIPPAQATVPIEEDIRYEKKIYYYQWVPFILMIQAALFVLPCIVWRLFNTQSRINLRTVMEVSSDLKNLNDSLDQRRDLINCLVRYLEDALAIRHFRRQRRGKKTRATDQQHYGKGWSQLNTAGSKADERRGTSGRRFSTPVVPLTFSKQVRVPGPRPCMPTSSAYLSGLYLAVKILYLANSTTQLVLTGKYLNGEAFIFGIETLRDLMNTRFWDQTGSFPRVALCDFELRRMGSNQHRYTIQCVLRINIFNEKIYIFLWFWFFLISLLNLLSFLRWCYKLLLSSVRVLFIRNLICIYFNIAAAKSQLPSKILLDNKDKEKQQCQFSIADVFKTRDELQASRVFSEDILGQDGVLLLRFINMNVGPSSAAELAGVIWIKYRKTAAFVNGTTSSGVEDFVLANMAAGEIERPPAIPPKRRRPPAQWKKKKPTIMPLSAFIYRSRHAEDNDSDKSTDSSRPTIEMLQEHRRYKPMIRKRGNYLSDDDDENGQMSVVHENYGPEEFLDSHDVPEPEVGQELEELASEYRSFDDY</sequence>
<comment type="similarity">
    <text evidence="9">Belongs to the pannexin family.</text>
</comment>
<comment type="caution">
    <text evidence="9">Lacks conserved residue(s) required for the propagation of feature annotation.</text>
</comment>
<dbReference type="GO" id="GO:0005243">
    <property type="term" value="F:gap junction channel activity"/>
    <property type="evidence" value="ECO:0007669"/>
    <property type="project" value="TreeGrafter"/>
</dbReference>
<keyword evidence="12" id="KW-1185">Reference proteome</keyword>
<dbReference type="PRINTS" id="PR01262">
    <property type="entry name" value="INNEXIN"/>
</dbReference>
<dbReference type="WBParaSite" id="TASK_0000362901-mRNA-1">
    <property type="protein sequence ID" value="TASK_0000362901-mRNA-1"/>
    <property type="gene ID" value="TASK_0000362901"/>
</dbReference>
<dbReference type="STRING" id="60517.A0A158R7D1"/>
<proteinExistence type="inferred from homology"/>
<evidence type="ECO:0000256" key="1">
    <source>
        <dbReference type="ARBA" id="ARBA00004651"/>
    </source>
</evidence>
<protein>
    <recommendedName>
        <fullName evidence="9">Innexin</fullName>
    </recommendedName>
</protein>
<dbReference type="InterPro" id="IPR000990">
    <property type="entry name" value="Innexin"/>
</dbReference>
<keyword evidence="5 9" id="KW-1133">Transmembrane helix</keyword>
<evidence type="ECO:0000313" key="12">
    <source>
        <dbReference type="Proteomes" id="UP000282613"/>
    </source>
</evidence>
<evidence type="ECO:0000256" key="4">
    <source>
        <dbReference type="ARBA" id="ARBA00022692"/>
    </source>
</evidence>
<evidence type="ECO:0000256" key="8">
    <source>
        <dbReference type="ARBA" id="ARBA00023303"/>
    </source>
</evidence>